<proteinExistence type="predicted"/>
<protein>
    <submittedName>
        <fullName evidence="1">Uncharacterized protein</fullName>
    </submittedName>
</protein>
<keyword evidence="2" id="KW-1185">Reference proteome</keyword>
<dbReference type="Proteomes" id="UP000824890">
    <property type="component" value="Unassembled WGS sequence"/>
</dbReference>
<name>A0ABQ8AT24_BRANA</name>
<accession>A0ABQ8AT24</accession>
<evidence type="ECO:0000313" key="2">
    <source>
        <dbReference type="Proteomes" id="UP000824890"/>
    </source>
</evidence>
<comment type="caution">
    <text evidence="1">The sequence shown here is derived from an EMBL/GenBank/DDBJ whole genome shotgun (WGS) entry which is preliminary data.</text>
</comment>
<dbReference type="EMBL" id="JAGKQM010000013">
    <property type="protein sequence ID" value="KAH0895180.1"/>
    <property type="molecule type" value="Genomic_DNA"/>
</dbReference>
<reference evidence="1 2" key="1">
    <citation type="submission" date="2021-05" db="EMBL/GenBank/DDBJ databases">
        <title>Genome Assembly of Synthetic Allotetraploid Brassica napus Reveals Homoeologous Exchanges between Subgenomes.</title>
        <authorList>
            <person name="Davis J.T."/>
        </authorList>
    </citation>
    <scope>NUCLEOTIDE SEQUENCE [LARGE SCALE GENOMIC DNA]</scope>
    <source>
        <strain evidence="2">cv. Da-Ae</strain>
        <tissue evidence="1">Seedling</tissue>
    </source>
</reference>
<organism evidence="1 2">
    <name type="scientific">Brassica napus</name>
    <name type="common">Rape</name>
    <dbReference type="NCBI Taxonomy" id="3708"/>
    <lineage>
        <taxon>Eukaryota</taxon>
        <taxon>Viridiplantae</taxon>
        <taxon>Streptophyta</taxon>
        <taxon>Embryophyta</taxon>
        <taxon>Tracheophyta</taxon>
        <taxon>Spermatophyta</taxon>
        <taxon>Magnoliopsida</taxon>
        <taxon>eudicotyledons</taxon>
        <taxon>Gunneridae</taxon>
        <taxon>Pentapetalae</taxon>
        <taxon>rosids</taxon>
        <taxon>malvids</taxon>
        <taxon>Brassicales</taxon>
        <taxon>Brassicaceae</taxon>
        <taxon>Brassiceae</taxon>
        <taxon>Brassica</taxon>
    </lineage>
</organism>
<gene>
    <name evidence="1" type="ORF">HID58_057609</name>
</gene>
<sequence>MISVAGAKLRTGRPREPWNDCHQARPNIKICSGCTKLLLVEKALEQFHGEFSHCVLYVALRYEQGRNICSVHSDANVAGRATGERNNQKAIWETGNRLNPRDYLNLFNALLERADEPEIHSLFGCREIAIGCYQTDITNANEFRAYQLSLWYEHTARSHWMKSLECIRGLRKIRVKVVEMNGVHLVAYPIRVMRDGAVEDILIPKQLVEGKKSKMLPPMFSREISGTSFQSQIKLTPNNMSTAEENLHKVFYFELAFSTTRMYLFSPKGAIAG</sequence>
<evidence type="ECO:0000313" key="1">
    <source>
        <dbReference type="EMBL" id="KAH0895180.1"/>
    </source>
</evidence>